<keyword evidence="5" id="KW-1185">Reference proteome</keyword>
<feature type="compositionally biased region" description="Polar residues" evidence="2">
    <location>
        <begin position="1191"/>
        <end position="1215"/>
    </location>
</feature>
<sequence length="1412" mass="152404">MAFDSGESDGSYDGRPSLDPSTTSRKRMTLRDTSRIRRPLRYRDDLEPIDPGRPIFVHEDPVFNMDRAQFVPWKTLELDQPSPGEAQYNLWKEQGEPRDAFGDPVTPSRSQAQIAESPGPTVAHLRRQSTAVRRDLSEPIADSVEHRDEFDDAFEANLANFESDDDEPVVLHPPLSSKYQDWSALSDNVQWAIIYDLANDHADGITAAANLLGLTLPDVIKFVNTYVYEKTMWESGSSQDETPYPAAKDLFRGDCVQDEANQPPPETDVHRPVLGDEAFKMIIDGGNDPLEGISDIWNEPEVELFLEPEVYVSSTAQSAQADSEGNDGQLDPQTVVDQPGIAEKEERPEVGTRPALVELITDSFSREDISSGRSFLTFVGLQEYADRFGQWFGRGNDFREIPGIFDEDNDFVFSTAEVEKALYRGNELAWSGPLPRLDQNPVRREWLMDALPQSPAPNEKPGDHEYEEFHASAERINGRRINLDDTDDSPFGYISEGAYGGLRYDEFDLTGANAEILAYPRADEKEVETLDQGEGDGRLDSNIYQLNHNIQGAGGNMALGTLGDISDNGALLFNTSSIMQHCPYMPRFDNGIPDRLLELGHININEGYTPQQLAPPSLAPPWLQLREGIAQEAVEAAPAFDLASNDNNSHVESSDQALQGRARSPWSSKASLTIPQSTEMPQNAAEQIMADTSNAELTTGEATNDATVPSTQGPADAGKFADNGIEIEKFPKCYTCFQTRSRCDRGRPCRSCLNRNRTCKDVTKAILDDNPERAERVLKDKARLDRRAAEAEGRSIVLATAPMPNAGVSTLAIPHSATSGVKRKQPAVNADSSTDEEDPELDEFPQEKDDPEDDDYGDAPKKKKKAPKKGSTPAGKKQGASQAKMGVSATSTPTKKRAPAKKTNETSAAGRRPDESAFAGNTAMAVPKQSASTDGPAASKQKSSSLSRSAGRGSLVGPGAGRSVNTAAEVVGHTGGQSGVQNVRPVTGGKPGATPNLAEKMSAGDRHLVPPIPSSGAGQYKYLDISFAPYGTQPGRPTDRPEVLGMPVTPMMGSVAGLPDPAFHTSPSRGAPSMQHARGRFTPSHPRMALAQQGMIPVTAGGMPLVPQVAYPPSRPTGSYGTMKTSSPTSQSSSSGTTVSMDFARVSSSPIRGVPVRSDLSVAGRFQHDGSGRQGMLDSSPNAPTGMVPGQSPTAPQRSRFVSTSHPQTGVSSPMMATSPLSAMAYGPGSSYNMFQQQAPVPYPFLGLPQGPAFPVPPQMLPFSTPPGVIHGAQGEMVRPGPRRVDVSPTDQRDSTASPRSAKRRAEAPSTPGQRPAGKKSRASESPLAPPKEAGSWKELAISQWTADSQESQPEPAKVSVKPVFGGDGPIDVTFSTFTRIREQINPQLQQAAMETVRKINRSATGTNEKKR</sequence>
<keyword evidence="1" id="KW-0539">Nucleus</keyword>
<feature type="region of interest" description="Disordered" evidence="2">
    <location>
        <begin position="1"/>
        <end position="38"/>
    </location>
</feature>
<feature type="compositionally biased region" description="Low complexity" evidence="2">
    <location>
        <begin position="1122"/>
        <end position="1138"/>
    </location>
</feature>
<feature type="region of interest" description="Disordered" evidence="2">
    <location>
        <begin position="1113"/>
        <end position="1138"/>
    </location>
</feature>
<feature type="region of interest" description="Disordered" evidence="2">
    <location>
        <begin position="1165"/>
        <end position="1215"/>
    </location>
</feature>
<organism evidence="4 5">
    <name type="scientific">Diaporthe australafricana</name>
    <dbReference type="NCBI Taxonomy" id="127596"/>
    <lineage>
        <taxon>Eukaryota</taxon>
        <taxon>Fungi</taxon>
        <taxon>Dikarya</taxon>
        <taxon>Ascomycota</taxon>
        <taxon>Pezizomycotina</taxon>
        <taxon>Sordariomycetes</taxon>
        <taxon>Sordariomycetidae</taxon>
        <taxon>Diaporthales</taxon>
        <taxon>Diaporthaceae</taxon>
        <taxon>Diaporthe</taxon>
    </lineage>
</organism>
<feature type="compositionally biased region" description="Polar residues" evidence="2">
    <location>
        <begin position="665"/>
        <end position="681"/>
    </location>
</feature>
<feature type="region of interest" description="Disordered" evidence="2">
    <location>
        <begin position="99"/>
        <end position="121"/>
    </location>
</feature>
<comment type="caution">
    <text evidence="4">The sequence shown here is derived from an EMBL/GenBank/DDBJ whole genome shotgun (WGS) entry which is preliminary data.</text>
</comment>
<feature type="compositionally biased region" description="Polar residues" evidence="2">
    <location>
        <begin position="644"/>
        <end position="657"/>
    </location>
</feature>
<evidence type="ECO:0000256" key="2">
    <source>
        <dbReference type="SAM" id="MobiDB-lite"/>
    </source>
</evidence>
<evidence type="ECO:0000259" key="3">
    <source>
        <dbReference type="PROSITE" id="PS50048"/>
    </source>
</evidence>
<dbReference type="PROSITE" id="PS50048">
    <property type="entry name" value="ZN2_CY6_FUNGAL_2"/>
    <property type="match status" value="1"/>
</dbReference>
<feature type="compositionally biased region" description="Polar residues" evidence="2">
    <location>
        <begin position="1343"/>
        <end position="1353"/>
    </location>
</feature>
<dbReference type="InterPro" id="IPR001138">
    <property type="entry name" value="Zn2Cys6_DnaBD"/>
</dbReference>
<reference evidence="4 5" key="1">
    <citation type="journal article" date="2024" name="IMA Fungus">
        <title>IMA Genome - F19 : A genome assembly and annotation guide to empower mycologists, including annotated draft genome sequences of Ceratocystis pirilliformis, Diaporthe australafricana, Fusarium ophioides, Paecilomyces lecythidis, and Sporothrix stenoceras.</title>
        <authorList>
            <person name="Aylward J."/>
            <person name="Wilson A.M."/>
            <person name="Visagie C.M."/>
            <person name="Spraker J."/>
            <person name="Barnes I."/>
            <person name="Buitendag C."/>
            <person name="Ceriani C."/>
            <person name="Del Mar Angel L."/>
            <person name="du Plessis D."/>
            <person name="Fuchs T."/>
            <person name="Gasser K."/>
            <person name="Kramer D."/>
            <person name="Li W."/>
            <person name="Munsamy K."/>
            <person name="Piso A."/>
            <person name="Price J.L."/>
            <person name="Sonnekus B."/>
            <person name="Thomas C."/>
            <person name="van der Nest A."/>
            <person name="van Dijk A."/>
            <person name="van Heerden A."/>
            <person name="van Vuuren N."/>
            <person name="Yilmaz N."/>
            <person name="Duong T.A."/>
            <person name="van der Merwe N.A."/>
            <person name="Wingfield M.J."/>
            <person name="Wingfield B.D."/>
        </authorList>
    </citation>
    <scope>NUCLEOTIDE SEQUENCE [LARGE SCALE GENOMIC DNA]</scope>
    <source>
        <strain evidence="4 5">CMW 18300</strain>
    </source>
</reference>
<feature type="region of interest" description="Disordered" evidence="2">
    <location>
        <begin position="643"/>
        <end position="681"/>
    </location>
</feature>
<dbReference type="Proteomes" id="UP001583177">
    <property type="component" value="Unassembled WGS sequence"/>
</dbReference>
<gene>
    <name evidence="4" type="ORF">Daus18300_009764</name>
</gene>
<feature type="compositionally biased region" description="Basic and acidic residues" evidence="2">
    <location>
        <begin position="29"/>
        <end position="38"/>
    </location>
</feature>
<feature type="compositionally biased region" description="Low complexity" evidence="2">
    <location>
        <begin position="938"/>
        <end position="953"/>
    </location>
</feature>
<feature type="compositionally biased region" description="Acidic residues" evidence="2">
    <location>
        <begin position="833"/>
        <end position="857"/>
    </location>
</feature>
<evidence type="ECO:0000313" key="5">
    <source>
        <dbReference type="Proteomes" id="UP001583177"/>
    </source>
</evidence>
<proteinExistence type="predicted"/>
<feature type="region of interest" description="Disordered" evidence="2">
    <location>
        <begin position="315"/>
        <end position="349"/>
    </location>
</feature>
<evidence type="ECO:0000256" key="1">
    <source>
        <dbReference type="ARBA" id="ARBA00023242"/>
    </source>
</evidence>
<accession>A0ABR3WD97</accession>
<dbReference type="EMBL" id="JAWRVE010000102">
    <property type="protein sequence ID" value="KAL1858895.1"/>
    <property type="molecule type" value="Genomic_DNA"/>
</dbReference>
<feature type="domain" description="Zn(2)-C6 fungal-type" evidence="3">
    <location>
        <begin position="732"/>
        <end position="759"/>
    </location>
</feature>
<protein>
    <recommendedName>
        <fullName evidence="3">Zn(2)-C6 fungal-type domain-containing protein</fullName>
    </recommendedName>
</protein>
<evidence type="ECO:0000313" key="4">
    <source>
        <dbReference type="EMBL" id="KAL1858895.1"/>
    </source>
</evidence>
<feature type="compositionally biased region" description="Basic and acidic residues" evidence="2">
    <location>
        <begin position="1283"/>
        <end position="1294"/>
    </location>
</feature>
<name>A0ABR3WD97_9PEZI</name>
<feature type="region of interest" description="Disordered" evidence="2">
    <location>
        <begin position="817"/>
        <end position="967"/>
    </location>
</feature>
<feature type="region of interest" description="Disordered" evidence="2">
    <location>
        <begin position="1265"/>
        <end position="1369"/>
    </location>
</feature>